<protein>
    <recommendedName>
        <fullName evidence="5">CU044_5270 family protein</fullName>
    </recommendedName>
</protein>
<gene>
    <name evidence="3" type="ORF">ESP70_002095</name>
</gene>
<dbReference type="NCBIfam" id="NF038083">
    <property type="entry name" value="CU044_5270_fam"/>
    <property type="match status" value="1"/>
</dbReference>
<feature type="transmembrane region" description="Helical" evidence="2">
    <location>
        <begin position="63"/>
        <end position="84"/>
    </location>
</feature>
<keyword evidence="2" id="KW-1133">Transmembrane helix</keyword>
<feature type="region of interest" description="Disordered" evidence="1">
    <location>
        <begin position="187"/>
        <end position="213"/>
    </location>
</feature>
<evidence type="ECO:0000256" key="2">
    <source>
        <dbReference type="SAM" id="Phobius"/>
    </source>
</evidence>
<keyword evidence="4" id="KW-1185">Reference proteome</keyword>
<dbReference type="OrthoDB" id="4827946at2"/>
<dbReference type="EMBL" id="SDPQ02000001">
    <property type="protein sequence ID" value="KAA1399579.1"/>
    <property type="molecule type" value="Genomic_DNA"/>
</dbReference>
<keyword evidence="2" id="KW-0812">Transmembrane</keyword>
<reference evidence="3" key="1">
    <citation type="submission" date="2019-09" db="EMBL/GenBank/DDBJ databases">
        <authorList>
            <person name="Li J."/>
        </authorList>
    </citation>
    <scope>NUCLEOTIDE SEQUENCE [LARGE SCALE GENOMIC DNA]</scope>
    <source>
        <strain evidence="3">JCM 14732</strain>
    </source>
</reference>
<keyword evidence="2" id="KW-0472">Membrane</keyword>
<evidence type="ECO:0000256" key="1">
    <source>
        <dbReference type="SAM" id="MobiDB-lite"/>
    </source>
</evidence>
<dbReference type="InterPro" id="IPR047789">
    <property type="entry name" value="CU044_5270-like"/>
</dbReference>
<dbReference type="AlphaFoldDB" id="A0A5M4FH64"/>
<proteinExistence type="predicted"/>
<dbReference type="RefSeq" id="WP_149687716.1">
    <property type="nucleotide sequence ID" value="NZ_SDPQ02000001.1"/>
</dbReference>
<dbReference type="Proteomes" id="UP000380867">
    <property type="component" value="Unassembled WGS sequence"/>
</dbReference>
<feature type="compositionally biased region" description="Polar residues" evidence="1">
    <location>
        <begin position="203"/>
        <end position="213"/>
    </location>
</feature>
<evidence type="ECO:0000313" key="3">
    <source>
        <dbReference type="EMBL" id="KAA1399579.1"/>
    </source>
</evidence>
<evidence type="ECO:0008006" key="5">
    <source>
        <dbReference type="Google" id="ProtNLM"/>
    </source>
</evidence>
<comment type="caution">
    <text evidence="3">The sequence shown here is derived from an EMBL/GenBank/DDBJ whole genome shotgun (WGS) entry which is preliminary data.</text>
</comment>
<sequence length="367" mass="38877">MNRESWSTGTDESAELRRTALAAGIDLDVAPERFGIDLDSADDFVARMKAADGDPRRRTPRRLIIAVGSMAAAAAIALSVLQPWGSTPASADTPPLLQYEFAAADNIAFAPGKDSSDALTKLADAAAGQRVGTTAGQRDQHVVSDNWFAAIDDDAADKSIAVIPTIRESWVSPDGSQRFVERRGAPLAADGRGLPNDGAWSNFPASTDETQPPGSVDATMLERLPKNQSALRPALLKVSGCDQSPSGPERARCLFTHIDTYSNTYVVPARVMSALWSLLSEQTGPRLLGAVKDRAGREGVGIAIVPADRANQRLVLIASPKTGQLLGFEVVLIKPDANLALKAPAILRFSAFLAAEHTDPTSSRSEG</sequence>
<evidence type="ECO:0000313" key="4">
    <source>
        <dbReference type="Proteomes" id="UP000380867"/>
    </source>
</evidence>
<organism evidence="3 4">
    <name type="scientific">Aeromicrobium ginsengisoli</name>
    <dbReference type="NCBI Taxonomy" id="363867"/>
    <lineage>
        <taxon>Bacteria</taxon>
        <taxon>Bacillati</taxon>
        <taxon>Actinomycetota</taxon>
        <taxon>Actinomycetes</taxon>
        <taxon>Propionibacteriales</taxon>
        <taxon>Nocardioidaceae</taxon>
        <taxon>Aeromicrobium</taxon>
    </lineage>
</organism>
<accession>A0A5M4FH64</accession>
<name>A0A5M4FH64_9ACTN</name>